<organism evidence="3 5">
    <name type="scientific">Venturia inaequalis</name>
    <name type="common">Apple scab fungus</name>
    <dbReference type="NCBI Taxonomy" id="5025"/>
    <lineage>
        <taxon>Eukaryota</taxon>
        <taxon>Fungi</taxon>
        <taxon>Dikarya</taxon>
        <taxon>Ascomycota</taxon>
        <taxon>Pezizomycotina</taxon>
        <taxon>Dothideomycetes</taxon>
        <taxon>Pleosporomycetidae</taxon>
        <taxon>Venturiales</taxon>
        <taxon>Venturiaceae</taxon>
        <taxon>Venturia</taxon>
    </lineage>
</organism>
<comment type="caution">
    <text evidence="3">The sequence shown here is derived from an EMBL/GenBank/DDBJ whole genome shotgun (WGS) entry which is preliminary data.</text>
</comment>
<keyword evidence="1" id="KW-0472">Membrane</keyword>
<dbReference type="EMBL" id="WNWR01000063">
    <property type="protein sequence ID" value="KAE9992297.1"/>
    <property type="molecule type" value="Genomic_DNA"/>
</dbReference>
<accession>A0A8H3VL78</accession>
<keyword evidence="5" id="KW-1185">Reference proteome</keyword>
<dbReference type="AlphaFoldDB" id="A0A8H3VL78"/>
<reference evidence="3 5" key="1">
    <citation type="submission" date="2019-07" db="EMBL/GenBank/DDBJ databases">
        <title>Venturia inaequalis Genome Resource.</title>
        <authorList>
            <person name="Lichtner F.J."/>
        </authorList>
    </citation>
    <scope>NUCLEOTIDE SEQUENCE [LARGE SCALE GENOMIC DNA]</scope>
    <source>
        <strain evidence="2 4">120213</strain>
        <strain evidence="3 5">DMI_063113</strain>
    </source>
</reference>
<evidence type="ECO:0000313" key="5">
    <source>
        <dbReference type="Proteomes" id="UP000490939"/>
    </source>
</evidence>
<evidence type="ECO:0000313" key="4">
    <source>
        <dbReference type="Proteomes" id="UP000447873"/>
    </source>
</evidence>
<evidence type="ECO:0000256" key="1">
    <source>
        <dbReference type="SAM" id="Phobius"/>
    </source>
</evidence>
<sequence>MAGDGTPAGTGSRFGNAVVIVAGVSAISATLLTCFNMAAIQELPQAFATTLRGSHTFD</sequence>
<proteinExistence type="predicted"/>
<feature type="transmembrane region" description="Helical" evidence="1">
    <location>
        <begin position="14"/>
        <end position="35"/>
    </location>
</feature>
<name>A0A8H3VL78_VENIN</name>
<protein>
    <submittedName>
        <fullName evidence="3">Uncharacterized protein</fullName>
    </submittedName>
</protein>
<evidence type="ECO:0000313" key="3">
    <source>
        <dbReference type="EMBL" id="KAE9992297.1"/>
    </source>
</evidence>
<keyword evidence="1" id="KW-1133">Transmembrane helix</keyword>
<gene>
    <name evidence="3" type="ORF">EG327_009462</name>
    <name evidence="2" type="ORF">EG328_008884</name>
</gene>
<dbReference type="Proteomes" id="UP000447873">
    <property type="component" value="Unassembled WGS sequence"/>
</dbReference>
<evidence type="ECO:0000313" key="2">
    <source>
        <dbReference type="EMBL" id="KAE9966509.1"/>
    </source>
</evidence>
<dbReference type="Proteomes" id="UP000490939">
    <property type="component" value="Unassembled WGS sequence"/>
</dbReference>
<dbReference type="EMBL" id="WNWS01000512">
    <property type="protein sequence ID" value="KAE9966509.1"/>
    <property type="molecule type" value="Genomic_DNA"/>
</dbReference>
<keyword evidence="1" id="KW-0812">Transmembrane</keyword>